<dbReference type="Pfam" id="PF20696">
    <property type="entry name" value="UbiD_C"/>
    <property type="match status" value="1"/>
</dbReference>
<name>A0ABQ0BP85_9FIRM</name>
<evidence type="ECO:0000313" key="4">
    <source>
        <dbReference type="EMBL" id="GAA6498350.1"/>
    </source>
</evidence>
<sequence>MKSKVTDLRSALKLLESLPGQLVHTNVEVEPMAELSGVYRHIGAGGTVMRPTKEGPAMLFHNVKGHPDAVVAIGVLASRNRVAALLDCRPEELGKKLYHSVDNPIPPVMSKEPALCQQITHRAEDKDFDLYKLVPAPTNTPDDAGPYITLGMCYATHPDTGQSDVTVHRLCIQGKDELSIFFTPGARHIGAMAERAEQLNRSLPISISIGVDPAIEIGSCFEPPTTPLGYDELAVAGALRGQPVELCNCVSVNERAIANAEYVIEGEILPHIRVQEDQNSHTGYAMPEFPGYTGPASNQCWKIKVKAVTHRKNPIMQTCIGPSEEHVSMAGIPTEASIYGMIEKAMPGRLQNVYCATPGGGKYMAVLQFKKLTSSDEGRQRQAALLAFSAFSELKHVFLVDEDVDCFDMNDVLWAMNTRFQGDADIITIPGVRCHPLDPSNNPGCSPSIRDYGIACKTIFDCTVPYAQKERFQRARFMEVDSDKWLKQE</sequence>
<reference evidence="4 5" key="1">
    <citation type="submission" date="2024-04" db="EMBL/GenBank/DDBJ databases">
        <title>Defined microbial consortia suppress multidrug-resistant proinflammatory Enterobacteriaceae via ecological control.</title>
        <authorList>
            <person name="Furuichi M."/>
            <person name="Kawaguchi T."/>
            <person name="Pust M."/>
            <person name="Yasuma K."/>
            <person name="Plichta D."/>
            <person name="Hasegawa N."/>
            <person name="Ohya T."/>
            <person name="Bhattarai S."/>
            <person name="Sasajima S."/>
            <person name="Aoto Y."/>
            <person name="Tuganbaev T."/>
            <person name="Yaginuma M."/>
            <person name="Ueda M."/>
            <person name="Okahashi N."/>
            <person name="Amafuji K."/>
            <person name="Kiridooshi Y."/>
            <person name="Sugita K."/>
            <person name="Strazar M."/>
            <person name="Skelly A."/>
            <person name="Suda W."/>
            <person name="Hattori M."/>
            <person name="Nakamoto N."/>
            <person name="Caballero S."/>
            <person name="Norman J."/>
            <person name="Olle B."/>
            <person name="Tanoue T."/>
            <person name="Arita M."/>
            <person name="Bucci V."/>
            <person name="Atarashi K."/>
            <person name="Xavier R."/>
            <person name="Honda K."/>
        </authorList>
    </citation>
    <scope>NUCLEOTIDE SEQUENCE [LARGE SCALE GENOMIC DNA]</scope>
    <source>
        <strain evidence="5">k34-0107-D12</strain>
    </source>
</reference>
<evidence type="ECO:0000313" key="5">
    <source>
        <dbReference type="Proteomes" id="UP001600941"/>
    </source>
</evidence>
<dbReference type="RefSeq" id="WP_227211742.1">
    <property type="nucleotide sequence ID" value="NZ_BAABZQ010000001.1"/>
</dbReference>
<dbReference type="Pfam" id="PF01977">
    <property type="entry name" value="UbiD"/>
    <property type="match status" value="1"/>
</dbReference>
<feature type="domain" description="3-octaprenyl-4-hydroxybenzoate carboxy-lyase-like Rift-related" evidence="1">
    <location>
        <begin position="110"/>
        <end position="320"/>
    </location>
</feature>
<organism evidence="4 5">
    <name type="scientific">Blautia parvula</name>
    <dbReference type="NCBI Taxonomy" id="2877527"/>
    <lineage>
        <taxon>Bacteria</taxon>
        <taxon>Bacillati</taxon>
        <taxon>Bacillota</taxon>
        <taxon>Clostridia</taxon>
        <taxon>Lachnospirales</taxon>
        <taxon>Lachnospiraceae</taxon>
        <taxon>Blautia</taxon>
    </lineage>
</organism>
<feature type="domain" description="3-octaprenyl-4-hydroxybenzoate carboxy-lyase-like C-terminal" evidence="3">
    <location>
        <begin position="329"/>
        <end position="462"/>
    </location>
</feature>
<dbReference type="PANTHER" id="PTHR30108:SF17">
    <property type="entry name" value="FERULIC ACID DECARBOXYLASE 1"/>
    <property type="match status" value="1"/>
</dbReference>
<dbReference type="InterPro" id="IPR048304">
    <property type="entry name" value="UbiD_Rift_dom"/>
</dbReference>
<dbReference type="InterPro" id="IPR002830">
    <property type="entry name" value="UbiD"/>
</dbReference>
<gene>
    <name evidence="4" type="ORF">K340107D12_11660</name>
</gene>
<evidence type="ECO:0000259" key="2">
    <source>
        <dbReference type="Pfam" id="PF20695"/>
    </source>
</evidence>
<dbReference type="SUPFAM" id="SSF143968">
    <property type="entry name" value="UbiD C-terminal domain-like"/>
    <property type="match status" value="1"/>
</dbReference>
<evidence type="ECO:0000259" key="3">
    <source>
        <dbReference type="Pfam" id="PF20696"/>
    </source>
</evidence>
<dbReference type="InterPro" id="IPR049381">
    <property type="entry name" value="UbiD-like_C"/>
</dbReference>
<dbReference type="SUPFAM" id="SSF50475">
    <property type="entry name" value="FMN-binding split barrel"/>
    <property type="match status" value="1"/>
</dbReference>
<dbReference type="Pfam" id="PF20695">
    <property type="entry name" value="UbiD_N"/>
    <property type="match status" value="1"/>
</dbReference>
<dbReference type="Gene3D" id="3.40.1670.10">
    <property type="entry name" value="UbiD C-terminal domain-like"/>
    <property type="match status" value="1"/>
</dbReference>
<dbReference type="Proteomes" id="UP001600941">
    <property type="component" value="Unassembled WGS sequence"/>
</dbReference>
<dbReference type="InterPro" id="IPR049383">
    <property type="entry name" value="UbiD-like_N"/>
</dbReference>
<feature type="domain" description="3-octaprenyl-4-hydroxybenzoate carboxy-lyase-like N-terminal" evidence="2">
    <location>
        <begin position="19"/>
        <end position="98"/>
    </location>
</feature>
<accession>A0ABQ0BP85</accession>
<dbReference type="PANTHER" id="PTHR30108">
    <property type="entry name" value="3-OCTAPRENYL-4-HYDROXYBENZOATE CARBOXY-LYASE-RELATED"/>
    <property type="match status" value="1"/>
</dbReference>
<dbReference type="EMBL" id="BAABZQ010000001">
    <property type="protein sequence ID" value="GAA6498350.1"/>
    <property type="molecule type" value="Genomic_DNA"/>
</dbReference>
<protein>
    <submittedName>
        <fullName evidence="4">UbiD family decarboxylase</fullName>
    </submittedName>
</protein>
<keyword evidence="5" id="KW-1185">Reference proteome</keyword>
<proteinExistence type="predicted"/>
<comment type="caution">
    <text evidence="4">The sequence shown here is derived from an EMBL/GenBank/DDBJ whole genome shotgun (WGS) entry which is preliminary data.</text>
</comment>
<evidence type="ECO:0000259" key="1">
    <source>
        <dbReference type="Pfam" id="PF01977"/>
    </source>
</evidence>